<dbReference type="InterPro" id="IPR036249">
    <property type="entry name" value="Thioredoxin-like_sf"/>
</dbReference>
<dbReference type="Gene3D" id="3.40.30.10">
    <property type="entry name" value="Glutaredoxin"/>
    <property type="match status" value="1"/>
</dbReference>
<dbReference type="Proteomes" id="UP000326396">
    <property type="component" value="Unassembled WGS sequence"/>
</dbReference>
<dbReference type="Pfam" id="PF00085">
    <property type="entry name" value="Thioredoxin"/>
    <property type="match status" value="1"/>
</dbReference>
<dbReference type="InterPro" id="IPR017937">
    <property type="entry name" value="Thioredoxin_CS"/>
</dbReference>
<dbReference type="PANTHER" id="PTHR10438">
    <property type="entry name" value="THIOREDOXIN"/>
    <property type="match status" value="1"/>
</dbReference>
<name>A0A5N6LE21_9ASTR</name>
<sequence>MGLCFSKVPADEDEPESHPQFAGGNVTLITTKNAWDQKLSEAKTQGKVVIANFSATWCGPCKSIASYYIELSEKYPSLMFLTIDVDELTDSIPDYSADLVVGHDVKGVACNVSFSRFCYSNGHGPVYNDGLLGVGQSQPNTYVNYCPSEKGYKSRGEGFQTNRYLKAGMSLLPKHGHANSSDRGANSLSQTEWEDRRMKGLFFWWGQQFELTLKCSPGRLHILLLGTDESDYEEGKHLLLEVDNSPN</sequence>
<protein>
    <recommendedName>
        <fullName evidence="2">Thioredoxin domain-containing protein</fullName>
    </recommendedName>
</protein>
<evidence type="ECO:0000313" key="4">
    <source>
        <dbReference type="Proteomes" id="UP000326396"/>
    </source>
</evidence>
<feature type="domain" description="Thioredoxin" evidence="2">
    <location>
        <begin position="12"/>
        <end position="170"/>
    </location>
</feature>
<dbReference type="AlphaFoldDB" id="A0A5N6LE21"/>
<reference evidence="3 4" key="1">
    <citation type="submission" date="2019-05" db="EMBL/GenBank/DDBJ databases">
        <title>Mikania micrantha, genome provides insights into the molecular mechanism of rapid growth.</title>
        <authorList>
            <person name="Liu B."/>
        </authorList>
    </citation>
    <scope>NUCLEOTIDE SEQUENCE [LARGE SCALE GENOMIC DNA]</scope>
    <source>
        <strain evidence="3">NLD-2019</strain>
        <tissue evidence="3">Leaf</tissue>
    </source>
</reference>
<dbReference type="OrthoDB" id="10057496at2759"/>
<comment type="caution">
    <text evidence="3">The sequence shown here is derived from an EMBL/GenBank/DDBJ whole genome shotgun (WGS) entry which is preliminary data.</text>
</comment>
<dbReference type="PROSITE" id="PS51352">
    <property type="entry name" value="THIOREDOXIN_2"/>
    <property type="match status" value="1"/>
</dbReference>
<dbReference type="InterPro" id="IPR050620">
    <property type="entry name" value="Thioredoxin_H-type-like"/>
</dbReference>
<accession>A0A5N6LE21</accession>
<dbReference type="PROSITE" id="PS00194">
    <property type="entry name" value="THIOREDOXIN_1"/>
    <property type="match status" value="1"/>
</dbReference>
<organism evidence="3 4">
    <name type="scientific">Mikania micrantha</name>
    <name type="common">bitter vine</name>
    <dbReference type="NCBI Taxonomy" id="192012"/>
    <lineage>
        <taxon>Eukaryota</taxon>
        <taxon>Viridiplantae</taxon>
        <taxon>Streptophyta</taxon>
        <taxon>Embryophyta</taxon>
        <taxon>Tracheophyta</taxon>
        <taxon>Spermatophyta</taxon>
        <taxon>Magnoliopsida</taxon>
        <taxon>eudicotyledons</taxon>
        <taxon>Gunneridae</taxon>
        <taxon>Pentapetalae</taxon>
        <taxon>asterids</taxon>
        <taxon>campanulids</taxon>
        <taxon>Asterales</taxon>
        <taxon>Asteraceae</taxon>
        <taxon>Asteroideae</taxon>
        <taxon>Heliantheae alliance</taxon>
        <taxon>Eupatorieae</taxon>
        <taxon>Mikania</taxon>
    </lineage>
</organism>
<proteinExistence type="predicted"/>
<evidence type="ECO:0000313" key="3">
    <source>
        <dbReference type="EMBL" id="KAD0767447.1"/>
    </source>
</evidence>
<feature type="region of interest" description="Disordered" evidence="1">
    <location>
        <begin position="1"/>
        <end position="22"/>
    </location>
</feature>
<evidence type="ECO:0000259" key="2">
    <source>
        <dbReference type="PROSITE" id="PS51352"/>
    </source>
</evidence>
<evidence type="ECO:0000256" key="1">
    <source>
        <dbReference type="SAM" id="MobiDB-lite"/>
    </source>
</evidence>
<dbReference type="InterPro" id="IPR013766">
    <property type="entry name" value="Thioredoxin_domain"/>
</dbReference>
<dbReference type="EMBL" id="SZYD01001407">
    <property type="protein sequence ID" value="KAD0767447.1"/>
    <property type="molecule type" value="Genomic_DNA"/>
</dbReference>
<dbReference type="PANTHER" id="PTHR10438:SF434">
    <property type="entry name" value="THIOREDOXIN H9"/>
    <property type="match status" value="1"/>
</dbReference>
<keyword evidence="4" id="KW-1185">Reference proteome</keyword>
<dbReference type="CDD" id="cd02947">
    <property type="entry name" value="TRX_family"/>
    <property type="match status" value="1"/>
</dbReference>
<dbReference type="SUPFAM" id="SSF52833">
    <property type="entry name" value="Thioredoxin-like"/>
    <property type="match status" value="1"/>
</dbReference>
<gene>
    <name evidence="3" type="ORF">E3N88_43735</name>
</gene>